<name>A0AAW2WCC0_9LAMI</name>
<sequence>MSCFRLPDLFLNELESLMASFFWNCGHESKIHWKSWAFLCRHKKEGGLGFRRLRECNLALLAKQAWRIAMKTEGVVHSVLSKRYFPSSNFFEARLGANPSYTWKSIWDAREVLIAGLRWKVGDGCDISIMGHPWIPRPETFQPICQPFTLLADANVSSLITADHEWNTELIQAEFCSSDADCILGIPLRVGGTRDILVWHFEKDGMFSVCSAYRVACKLRYEASSRHRCVPGASFGEPKFSPRLLFLLGVVRQMLFQLSSI</sequence>
<reference evidence="1" key="2">
    <citation type="journal article" date="2024" name="Plant">
        <title>Genomic evolution and insights into agronomic trait innovations of Sesamum species.</title>
        <authorList>
            <person name="Miao H."/>
            <person name="Wang L."/>
            <person name="Qu L."/>
            <person name="Liu H."/>
            <person name="Sun Y."/>
            <person name="Le M."/>
            <person name="Wang Q."/>
            <person name="Wei S."/>
            <person name="Zheng Y."/>
            <person name="Lin W."/>
            <person name="Duan Y."/>
            <person name="Cao H."/>
            <person name="Xiong S."/>
            <person name="Wang X."/>
            <person name="Wei L."/>
            <person name="Li C."/>
            <person name="Ma Q."/>
            <person name="Ju M."/>
            <person name="Zhao R."/>
            <person name="Li G."/>
            <person name="Mu C."/>
            <person name="Tian Q."/>
            <person name="Mei H."/>
            <person name="Zhang T."/>
            <person name="Gao T."/>
            <person name="Zhang H."/>
        </authorList>
    </citation>
    <scope>NUCLEOTIDE SEQUENCE</scope>
    <source>
        <strain evidence="1">KEN1</strain>
    </source>
</reference>
<dbReference type="PANTHER" id="PTHR33116:SF86">
    <property type="entry name" value="REVERSE TRANSCRIPTASE DOMAIN-CONTAINING PROTEIN"/>
    <property type="match status" value="1"/>
</dbReference>
<dbReference type="PANTHER" id="PTHR33116">
    <property type="entry name" value="REVERSE TRANSCRIPTASE ZINC-BINDING DOMAIN-CONTAINING PROTEIN-RELATED-RELATED"/>
    <property type="match status" value="1"/>
</dbReference>
<dbReference type="AlphaFoldDB" id="A0AAW2WCC0"/>
<comment type="caution">
    <text evidence="1">The sequence shown here is derived from an EMBL/GenBank/DDBJ whole genome shotgun (WGS) entry which is preliminary data.</text>
</comment>
<evidence type="ECO:0000313" key="1">
    <source>
        <dbReference type="EMBL" id="KAL0439098.1"/>
    </source>
</evidence>
<organism evidence="1">
    <name type="scientific">Sesamum latifolium</name>
    <dbReference type="NCBI Taxonomy" id="2727402"/>
    <lineage>
        <taxon>Eukaryota</taxon>
        <taxon>Viridiplantae</taxon>
        <taxon>Streptophyta</taxon>
        <taxon>Embryophyta</taxon>
        <taxon>Tracheophyta</taxon>
        <taxon>Spermatophyta</taxon>
        <taxon>Magnoliopsida</taxon>
        <taxon>eudicotyledons</taxon>
        <taxon>Gunneridae</taxon>
        <taxon>Pentapetalae</taxon>
        <taxon>asterids</taxon>
        <taxon>lamiids</taxon>
        <taxon>Lamiales</taxon>
        <taxon>Pedaliaceae</taxon>
        <taxon>Sesamum</taxon>
    </lineage>
</organism>
<reference evidence="1" key="1">
    <citation type="submission" date="2020-06" db="EMBL/GenBank/DDBJ databases">
        <authorList>
            <person name="Li T."/>
            <person name="Hu X."/>
            <person name="Zhang T."/>
            <person name="Song X."/>
            <person name="Zhang H."/>
            <person name="Dai N."/>
            <person name="Sheng W."/>
            <person name="Hou X."/>
            <person name="Wei L."/>
        </authorList>
    </citation>
    <scope>NUCLEOTIDE SEQUENCE</scope>
    <source>
        <strain evidence="1">KEN1</strain>
        <tissue evidence="1">Leaf</tissue>
    </source>
</reference>
<protein>
    <recommendedName>
        <fullName evidence="2">Reverse transcriptase</fullName>
    </recommendedName>
</protein>
<gene>
    <name evidence="1" type="ORF">Slati_2392800</name>
</gene>
<accession>A0AAW2WCC0</accession>
<dbReference type="EMBL" id="JACGWN010000008">
    <property type="protein sequence ID" value="KAL0439098.1"/>
    <property type="molecule type" value="Genomic_DNA"/>
</dbReference>
<proteinExistence type="predicted"/>
<evidence type="ECO:0008006" key="2">
    <source>
        <dbReference type="Google" id="ProtNLM"/>
    </source>
</evidence>